<dbReference type="PROSITE" id="PS50109">
    <property type="entry name" value="HIS_KIN"/>
    <property type="match status" value="1"/>
</dbReference>
<dbReference type="Pfam" id="PF07730">
    <property type="entry name" value="HisKA_3"/>
    <property type="match status" value="1"/>
</dbReference>
<evidence type="ECO:0000256" key="9">
    <source>
        <dbReference type="ARBA" id="ARBA00022490"/>
    </source>
</evidence>
<dbReference type="CDD" id="cd00130">
    <property type="entry name" value="PAS"/>
    <property type="match status" value="1"/>
</dbReference>
<dbReference type="InterPro" id="IPR001610">
    <property type="entry name" value="PAC"/>
</dbReference>
<evidence type="ECO:0000313" key="28">
    <source>
        <dbReference type="Proteomes" id="UP000556026"/>
    </source>
</evidence>
<dbReference type="Gene3D" id="1.20.5.1930">
    <property type="match status" value="1"/>
</dbReference>
<dbReference type="InterPro" id="IPR005467">
    <property type="entry name" value="His_kinase_dom"/>
</dbReference>
<protein>
    <recommendedName>
        <fullName evidence="6">Oxygen sensor histidine kinase NreB</fullName>
        <ecNumber evidence="5">2.7.13.3</ecNumber>
    </recommendedName>
    <alternativeName>
        <fullName evidence="23">Nitrogen regulation protein B</fullName>
    </alternativeName>
</protein>
<evidence type="ECO:0000256" key="17">
    <source>
        <dbReference type="ARBA" id="ARBA00022989"/>
    </source>
</evidence>
<keyword evidence="28" id="KW-1185">Reference proteome</keyword>
<evidence type="ECO:0000256" key="11">
    <source>
        <dbReference type="ARBA" id="ARBA00022679"/>
    </source>
</evidence>
<keyword evidence="21" id="KW-0472">Membrane</keyword>
<dbReference type="InterPro" id="IPR000700">
    <property type="entry name" value="PAS-assoc_C"/>
</dbReference>
<dbReference type="FunFam" id="2.10.70.100:FF:000001">
    <property type="entry name" value="Sensory transduction histidine kinase"/>
    <property type="match status" value="1"/>
</dbReference>
<dbReference type="PROSITE" id="PS50112">
    <property type="entry name" value="PAS"/>
    <property type="match status" value="1"/>
</dbReference>
<evidence type="ECO:0000256" key="20">
    <source>
        <dbReference type="ARBA" id="ARBA00023014"/>
    </source>
</evidence>
<dbReference type="NCBIfam" id="TIGR00229">
    <property type="entry name" value="sensory_box"/>
    <property type="match status" value="1"/>
</dbReference>
<evidence type="ECO:0000256" key="15">
    <source>
        <dbReference type="ARBA" id="ARBA00022741"/>
    </source>
</evidence>
<feature type="domain" description="PAC" evidence="26">
    <location>
        <begin position="68"/>
        <end position="120"/>
    </location>
</feature>
<dbReference type="Gene3D" id="2.10.70.100">
    <property type="match status" value="1"/>
</dbReference>
<evidence type="ECO:0000256" key="14">
    <source>
        <dbReference type="ARBA" id="ARBA00022737"/>
    </source>
</evidence>
<dbReference type="Proteomes" id="UP000556026">
    <property type="component" value="Unassembled WGS sequence"/>
</dbReference>
<dbReference type="InterPro" id="IPR000014">
    <property type="entry name" value="PAS"/>
</dbReference>
<evidence type="ECO:0000256" key="5">
    <source>
        <dbReference type="ARBA" id="ARBA00012438"/>
    </source>
</evidence>
<evidence type="ECO:0000256" key="16">
    <source>
        <dbReference type="ARBA" id="ARBA00022777"/>
    </source>
</evidence>
<dbReference type="PRINTS" id="PR00344">
    <property type="entry name" value="BCTRLSENSOR"/>
</dbReference>
<dbReference type="GO" id="GO:0046983">
    <property type="term" value="F:protein dimerization activity"/>
    <property type="evidence" value="ECO:0007669"/>
    <property type="project" value="InterPro"/>
</dbReference>
<evidence type="ECO:0000256" key="18">
    <source>
        <dbReference type="ARBA" id="ARBA00023004"/>
    </source>
</evidence>
<keyword evidence="12" id="KW-0812">Transmembrane</keyword>
<comment type="catalytic activity">
    <reaction evidence="1">
        <text>ATP + protein L-histidine = ADP + protein N-phospho-L-histidine.</text>
        <dbReference type="EC" id="2.7.13.3"/>
    </reaction>
</comment>
<dbReference type="InterPro" id="IPR004358">
    <property type="entry name" value="Sig_transdc_His_kin-like_C"/>
</dbReference>
<evidence type="ECO:0000256" key="8">
    <source>
        <dbReference type="ARBA" id="ARBA00022485"/>
    </source>
</evidence>
<keyword evidence="17" id="KW-1133">Transmembrane helix</keyword>
<keyword evidence="9" id="KW-0963">Cytoplasm</keyword>
<dbReference type="SUPFAM" id="SSF55785">
    <property type="entry name" value="PYP-like sensor domain (PAS domain)"/>
    <property type="match status" value="1"/>
</dbReference>
<keyword evidence="11" id="KW-0808">Transferase</keyword>
<dbReference type="GO" id="GO:0005886">
    <property type="term" value="C:plasma membrane"/>
    <property type="evidence" value="ECO:0007669"/>
    <property type="project" value="UniProtKB-SubCell"/>
</dbReference>
<dbReference type="InterPro" id="IPR035965">
    <property type="entry name" value="PAS-like_dom_sf"/>
</dbReference>
<dbReference type="SMART" id="SM00387">
    <property type="entry name" value="HATPase_c"/>
    <property type="match status" value="1"/>
</dbReference>
<dbReference type="InterPro" id="IPR036890">
    <property type="entry name" value="HATPase_C_sf"/>
</dbReference>
<keyword evidence="15" id="KW-0547">Nucleotide-binding</keyword>
<comment type="subcellular location">
    <subcellularLocation>
        <location evidence="3">Cell inner membrane</location>
        <topology evidence="3">Multi-pass membrane protein</topology>
    </subcellularLocation>
    <subcellularLocation>
        <location evidence="4">Cytoplasm</location>
    </subcellularLocation>
</comment>
<evidence type="ECO:0000256" key="19">
    <source>
        <dbReference type="ARBA" id="ARBA00023012"/>
    </source>
</evidence>
<reference evidence="28" key="1">
    <citation type="submission" date="2020-06" db="EMBL/GenBank/DDBJ databases">
        <title>Draft genomic sequence of Geomonas sp. Red330.</title>
        <authorList>
            <person name="Itoh H."/>
            <person name="Zhenxing X."/>
            <person name="Ushijima N."/>
            <person name="Masuda Y."/>
            <person name="Shiratori Y."/>
            <person name="Senoo K."/>
        </authorList>
    </citation>
    <scope>NUCLEOTIDE SEQUENCE [LARGE SCALE GENOMIC DNA]</scope>
    <source>
        <strain evidence="28">Red330</strain>
    </source>
</reference>
<keyword evidence="20" id="KW-0411">Iron-sulfur</keyword>
<feature type="domain" description="PAS" evidence="25">
    <location>
        <begin position="1"/>
        <end position="65"/>
    </location>
</feature>
<evidence type="ECO:0000313" key="27">
    <source>
        <dbReference type="EMBL" id="GFO61290.1"/>
    </source>
</evidence>
<keyword evidence="13" id="KW-0479">Metal-binding</keyword>
<evidence type="ECO:0000256" key="3">
    <source>
        <dbReference type="ARBA" id="ARBA00004429"/>
    </source>
</evidence>
<feature type="domain" description="Histidine kinase" evidence="24">
    <location>
        <begin position="139"/>
        <end position="335"/>
    </location>
</feature>
<comment type="cofactor">
    <cofactor evidence="2">
        <name>[4Fe-4S] cluster</name>
        <dbReference type="ChEBI" id="CHEBI:49883"/>
    </cofactor>
</comment>
<organism evidence="27 28">
    <name type="scientific">Geomonas silvestris</name>
    <dbReference type="NCBI Taxonomy" id="2740184"/>
    <lineage>
        <taxon>Bacteria</taxon>
        <taxon>Pseudomonadati</taxon>
        <taxon>Thermodesulfobacteriota</taxon>
        <taxon>Desulfuromonadia</taxon>
        <taxon>Geobacterales</taxon>
        <taxon>Geobacteraceae</taxon>
        <taxon>Geomonas</taxon>
    </lineage>
</organism>
<dbReference type="InterPro" id="IPR003594">
    <property type="entry name" value="HATPase_dom"/>
</dbReference>
<dbReference type="AlphaFoldDB" id="A0A6V8MMS3"/>
<dbReference type="InterPro" id="IPR050482">
    <property type="entry name" value="Sensor_HK_TwoCompSys"/>
</dbReference>
<dbReference type="InterPro" id="IPR013655">
    <property type="entry name" value="PAS_fold_3"/>
</dbReference>
<dbReference type="GO" id="GO:0051539">
    <property type="term" value="F:4 iron, 4 sulfur cluster binding"/>
    <property type="evidence" value="ECO:0007669"/>
    <property type="project" value="UniProtKB-KW"/>
</dbReference>
<keyword evidence="8" id="KW-0004">4Fe-4S</keyword>
<dbReference type="InterPro" id="IPR011712">
    <property type="entry name" value="Sig_transdc_His_kin_sub3_dim/P"/>
</dbReference>
<evidence type="ECO:0000256" key="22">
    <source>
        <dbReference type="ARBA" id="ARBA00024827"/>
    </source>
</evidence>
<comment type="caution">
    <text evidence="27">The sequence shown here is derived from an EMBL/GenBank/DDBJ whole genome shotgun (WGS) entry which is preliminary data.</text>
</comment>
<proteinExistence type="predicted"/>
<evidence type="ECO:0000256" key="10">
    <source>
        <dbReference type="ARBA" id="ARBA00022519"/>
    </source>
</evidence>
<keyword evidence="7" id="KW-1003">Cell membrane</keyword>
<dbReference type="GO" id="GO:0046872">
    <property type="term" value="F:metal ion binding"/>
    <property type="evidence" value="ECO:0007669"/>
    <property type="project" value="UniProtKB-KW"/>
</dbReference>
<evidence type="ECO:0000256" key="12">
    <source>
        <dbReference type="ARBA" id="ARBA00022692"/>
    </source>
</evidence>
<keyword evidence="14" id="KW-0677">Repeat</keyword>
<evidence type="ECO:0000259" key="24">
    <source>
        <dbReference type="PROSITE" id="PS50109"/>
    </source>
</evidence>
<dbReference type="Pfam" id="PF08447">
    <property type="entry name" value="PAS_3"/>
    <property type="match status" value="1"/>
</dbReference>
<evidence type="ECO:0000256" key="1">
    <source>
        <dbReference type="ARBA" id="ARBA00000085"/>
    </source>
</evidence>
<name>A0A6V8MMS3_9BACT</name>
<evidence type="ECO:0000256" key="2">
    <source>
        <dbReference type="ARBA" id="ARBA00001966"/>
    </source>
</evidence>
<dbReference type="PANTHER" id="PTHR24421">
    <property type="entry name" value="NITRATE/NITRITE SENSOR PROTEIN NARX-RELATED"/>
    <property type="match status" value="1"/>
</dbReference>
<evidence type="ECO:0000256" key="7">
    <source>
        <dbReference type="ARBA" id="ARBA00022475"/>
    </source>
</evidence>
<dbReference type="Gene3D" id="3.30.450.20">
    <property type="entry name" value="PAS domain"/>
    <property type="match status" value="1"/>
</dbReference>
<gene>
    <name evidence="27" type="ORF">GMST_36150</name>
</gene>
<dbReference type="SMART" id="SM00086">
    <property type="entry name" value="PAC"/>
    <property type="match status" value="1"/>
</dbReference>
<dbReference type="SUPFAM" id="SSF55874">
    <property type="entry name" value="ATPase domain of HSP90 chaperone/DNA topoisomerase II/histidine kinase"/>
    <property type="match status" value="1"/>
</dbReference>
<evidence type="ECO:0000259" key="26">
    <source>
        <dbReference type="PROSITE" id="PS50113"/>
    </source>
</evidence>
<keyword evidence="18" id="KW-0408">Iron</keyword>
<evidence type="ECO:0000256" key="21">
    <source>
        <dbReference type="ARBA" id="ARBA00023136"/>
    </source>
</evidence>
<dbReference type="Gene3D" id="3.30.565.10">
    <property type="entry name" value="Histidine kinase-like ATPase, C-terminal domain"/>
    <property type="match status" value="1"/>
</dbReference>
<dbReference type="EC" id="2.7.13.3" evidence="5"/>
<dbReference type="GO" id="GO:0000155">
    <property type="term" value="F:phosphorelay sensor kinase activity"/>
    <property type="evidence" value="ECO:0007669"/>
    <property type="project" value="InterPro"/>
</dbReference>
<evidence type="ECO:0000259" key="25">
    <source>
        <dbReference type="PROSITE" id="PS50112"/>
    </source>
</evidence>
<evidence type="ECO:0000256" key="6">
    <source>
        <dbReference type="ARBA" id="ARBA00017322"/>
    </source>
</evidence>
<keyword evidence="16" id="KW-0418">Kinase</keyword>
<comment type="function">
    <text evidence="22">Member of the two-component regulatory system NreB/NreC involved in the control of dissimilatory nitrate/nitrite reduction in response to oxygen. NreB functions as a direct oxygen sensor histidine kinase which is autophosphorylated, in the absence of oxygen, probably at the conserved histidine residue, and transfers its phosphate group probably to a conserved aspartate residue of NreC. NreB/NreC activates the expression of the nitrate (narGHJI) and nitrite (nir) reductase operons, as well as the putative nitrate transporter gene narT.</text>
</comment>
<dbReference type="PANTHER" id="PTHR24421:SF58">
    <property type="entry name" value="SIGNAL TRANSDUCTION HISTIDINE-PROTEIN KINASE_PHOSPHATASE UHPB"/>
    <property type="match status" value="1"/>
</dbReference>
<dbReference type="CDD" id="cd16917">
    <property type="entry name" value="HATPase_UhpB-NarQ-NarX-like"/>
    <property type="match status" value="1"/>
</dbReference>
<dbReference type="GO" id="GO:0005737">
    <property type="term" value="C:cytoplasm"/>
    <property type="evidence" value="ECO:0007669"/>
    <property type="project" value="UniProtKB-SubCell"/>
</dbReference>
<keyword evidence="19" id="KW-0902">Two-component regulatory system</keyword>
<dbReference type="GO" id="GO:0000166">
    <property type="term" value="F:nucleotide binding"/>
    <property type="evidence" value="ECO:0007669"/>
    <property type="project" value="UniProtKB-KW"/>
</dbReference>
<accession>A0A6V8MMS3</accession>
<keyword evidence="10" id="KW-0997">Cell inner membrane</keyword>
<evidence type="ECO:0000256" key="23">
    <source>
        <dbReference type="ARBA" id="ARBA00030800"/>
    </source>
</evidence>
<dbReference type="EMBL" id="BLXX01000013">
    <property type="protein sequence ID" value="GFO61290.1"/>
    <property type="molecule type" value="Genomic_DNA"/>
</dbReference>
<evidence type="ECO:0000256" key="13">
    <source>
        <dbReference type="ARBA" id="ARBA00022723"/>
    </source>
</evidence>
<sequence>MALSASKMGLWDWDLQTGAVTWSPETFAIVGLEDFDGGFDSFAKLVHPEDLPRVMEQVDRALREKNEYTDEFRITRPDGQERWLCNVGRPTLDEGGVPVRLSGTVQDVTERKQSEQVLKGYAQRLIALEEELRKEVSIELHDDIGQQLSALGFNLGYLRKNLPAGVDKNLVATLDDSRRLAKEINGAVRNLMVELHPLPLEEFGLAGAITDFAKQFSKRTGLALSLRLSPVLPRLPAQAELALFRITQEALNNVLKHAAATEVRISLDIKGALLHLSIRDDGQGFQPKGEHQQRAGTGWGLTIMRQRAALVGGSLRIETEPGAGTTICVEMGVAGR</sequence>
<dbReference type="Pfam" id="PF02518">
    <property type="entry name" value="HATPase_c"/>
    <property type="match status" value="1"/>
</dbReference>
<evidence type="ECO:0000256" key="4">
    <source>
        <dbReference type="ARBA" id="ARBA00004496"/>
    </source>
</evidence>
<dbReference type="PROSITE" id="PS50113">
    <property type="entry name" value="PAC"/>
    <property type="match status" value="1"/>
</dbReference>